<proteinExistence type="predicted"/>
<accession>A0A0F9C2N5</accession>
<dbReference type="AlphaFoldDB" id="A0A0F9C2N5"/>
<gene>
    <name evidence="1" type="ORF">LCGC14_2375150</name>
</gene>
<evidence type="ECO:0000313" key="1">
    <source>
        <dbReference type="EMBL" id="KKL28434.1"/>
    </source>
</evidence>
<reference evidence="1" key="1">
    <citation type="journal article" date="2015" name="Nature">
        <title>Complex archaea that bridge the gap between prokaryotes and eukaryotes.</title>
        <authorList>
            <person name="Spang A."/>
            <person name="Saw J.H."/>
            <person name="Jorgensen S.L."/>
            <person name="Zaremba-Niedzwiedzka K."/>
            <person name="Martijn J."/>
            <person name="Lind A.E."/>
            <person name="van Eijk R."/>
            <person name="Schleper C."/>
            <person name="Guy L."/>
            <person name="Ettema T.J."/>
        </authorList>
    </citation>
    <scope>NUCLEOTIDE SEQUENCE</scope>
</reference>
<organism evidence="1">
    <name type="scientific">marine sediment metagenome</name>
    <dbReference type="NCBI Taxonomy" id="412755"/>
    <lineage>
        <taxon>unclassified sequences</taxon>
        <taxon>metagenomes</taxon>
        <taxon>ecological metagenomes</taxon>
    </lineage>
</organism>
<protein>
    <submittedName>
        <fullName evidence="1">Uncharacterized protein</fullName>
    </submittedName>
</protein>
<name>A0A0F9C2N5_9ZZZZ</name>
<comment type="caution">
    <text evidence="1">The sequence shown here is derived from an EMBL/GenBank/DDBJ whole genome shotgun (WGS) entry which is preliminary data.</text>
</comment>
<dbReference type="EMBL" id="LAZR01035099">
    <property type="protein sequence ID" value="KKL28434.1"/>
    <property type="molecule type" value="Genomic_DNA"/>
</dbReference>
<sequence>MKKIDRVETNAIEVFMDRSDRKNLYQEIDIRLKMIATLEDKINELVDEHNKLIINYKLHTVQVGKYLQEIAKHIDETKLEGKGEFK</sequence>